<dbReference type="AlphaFoldDB" id="A0A7X5Y6A4"/>
<gene>
    <name evidence="1" type="ORF">GGQ97_000079</name>
</gene>
<dbReference type="EMBL" id="JAATJC010000001">
    <property type="protein sequence ID" value="NJC04286.1"/>
    <property type="molecule type" value="Genomic_DNA"/>
</dbReference>
<evidence type="ECO:0008006" key="3">
    <source>
        <dbReference type="Google" id="ProtNLM"/>
    </source>
</evidence>
<dbReference type="Proteomes" id="UP000558192">
    <property type="component" value="Unassembled WGS sequence"/>
</dbReference>
<dbReference type="Pfam" id="PF11199">
    <property type="entry name" value="DUF2891"/>
    <property type="match status" value="1"/>
</dbReference>
<accession>A0A7X5Y6A4</accession>
<dbReference type="RefSeq" id="WP_168067129.1">
    <property type="nucleotide sequence ID" value="NZ_JAATJC010000001.1"/>
</dbReference>
<dbReference type="InterPro" id="IPR021365">
    <property type="entry name" value="DUF2891"/>
</dbReference>
<keyword evidence="2" id="KW-1185">Reference proteome</keyword>
<protein>
    <recommendedName>
        <fullName evidence="3">DUF2891 domain-containing protein</fullName>
    </recommendedName>
</protein>
<reference evidence="1 2" key="1">
    <citation type="submission" date="2020-03" db="EMBL/GenBank/DDBJ databases">
        <title>Genomic Encyclopedia of Type Strains, Phase IV (KMG-IV): sequencing the most valuable type-strain genomes for metagenomic binning, comparative biology and taxonomic classification.</title>
        <authorList>
            <person name="Goeker M."/>
        </authorList>
    </citation>
    <scope>NUCLEOTIDE SEQUENCE [LARGE SCALE GENOMIC DNA]</scope>
    <source>
        <strain evidence="1 2">DSM 16846</strain>
    </source>
</reference>
<evidence type="ECO:0000313" key="2">
    <source>
        <dbReference type="Proteomes" id="UP000558192"/>
    </source>
</evidence>
<sequence length="336" mass="37537">MSGPSREMAARFAGIALGHVGQEYPHKLDHVLLNDGDAVPPRVLHPVFFGSFDWHSCVHGWWTLLTIRRLFPDLPEAERITILADDSFTADKLAAELAYLYRPQSGGFERPYGWAWMLALHAEAERHEDRSWGKRLEPLSRAFAERLRAYLDRLTYPITVGSHFNTSFALTLAYDWAQTHDPELIAVISAWAERCFAGERDYRGWEPGGDEFLSPALSVALLMSRIRDRAAFAPWFEGFLLDNQALQARFQPAFVSDRSDGKTAHLDGLNLSRAWALRSIRQRLAPHSAEPLLASLADANFAAALPHLSGDYAGEHWLASFALLAVLAHEAPSAPA</sequence>
<organism evidence="1 2">
    <name type="scientific">Sphingomonas kaistensis</name>
    <dbReference type="NCBI Taxonomy" id="298708"/>
    <lineage>
        <taxon>Bacteria</taxon>
        <taxon>Pseudomonadati</taxon>
        <taxon>Pseudomonadota</taxon>
        <taxon>Alphaproteobacteria</taxon>
        <taxon>Sphingomonadales</taxon>
        <taxon>Sphingomonadaceae</taxon>
        <taxon>Sphingomonas</taxon>
    </lineage>
</organism>
<name>A0A7X5Y6A4_9SPHN</name>
<proteinExistence type="predicted"/>
<comment type="caution">
    <text evidence="1">The sequence shown here is derived from an EMBL/GenBank/DDBJ whole genome shotgun (WGS) entry which is preliminary data.</text>
</comment>
<evidence type="ECO:0000313" key="1">
    <source>
        <dbReference type="EMBL" id="NJC04286.1"/>
    </source>
</evidence>